<sequence>MKIIVLKFGSRKEAVPSVTLAGDSFIIIKAAKHGILLIEMYHNFLFS</sequence>
<dbReference type="STRING" id="301148.B4135_0306"/>
<dbReference type="EMBL" id="LQYT01000040">
    <property type="protein sequence ID" value="KYD19402.1"/>
    <property type="molecule type" value="Genomic_DNA"/>
</dbReference>
<proteinExistence type="predicted"/>
<dbReference type="Proteomes" id="UP000075683">
    <property type="component" value="Unassembled WGS sequence"/>
</dbReference>
<name>A0A150M5B7_9BACI</name>
<comment type="caution">
    <text evidence="1">The sequence shown here is derived from an EMBL/GenBank/DDBJ whole genome shotgun (WGS) entry which is preliminary data.</text>
</comment>
<evidence type="ECO:0000313" key="2">
    <source>
        <dbReference type="Proteomes" id="UP000075683"/>
    </source>
</evidence>
<accession>A0A150M5B7</accession>
<evidence type="ECO:0000313" key="1">
    <source>
        <dbReference type="EMBL" id="KYD19402.1"/>
    </source>
</evidence>
<dbReference type="AlphaFoldDB" id="A0A150M5B7"/>
<gene>
    <name evidence="1" type="ORF">B4135_0306</name>
</gene>
<protein>
    <submittedName>
        <fullName evidence="1">Uncharacterized protein</fullName>
    </submittedName>
</protein>
<reference evidence="1 2" key="1">
    <citation type="submission" date="2016-01" db="EMBL/GenBank/DDBJ databases">
        <title>Draft Genome Sequences of Seven Thermophilic Sporeformers Isolated from Foods.</title>
        <authorList>
            <person name="Berendsen E.M."/>
            <person name="Wells-Bennik M.H."/>
            <person name="Krawcyk A.O."/>
            <person name="De Jong A."/>
            <person name="Holsappel S."/>
            <person name="Eijlander R.T."/>
            <person name="Kuipers O.P."/>
        </authorList>
    </citation>
    <scope>NUCLEOTIDE SEQUENCE [LARGE SCALE GENOMIC DNA]</scope>
    <source>
        <strain evidence="1 2">B4135</strain>
    </source>
</reference>
<organism evidence="1 2">
    <name type="scientific">Caldibacillus debilis</name>
    <dbReference type="NCBI Taxonomy" id="301148"/>
    <lineage>
        <taxon>Bacteria</taxon>
        <taxon>Bacillati</taxon>
        <taxon>Bacillota</taxon>
        <taxon>Bacilli</taxon>
        <taxon>Bacillales</taxon>
        <taxon>Bacillaceae</taxon>
        <taxon>Caldibacillus</taxon>
    </lineage>
</organism>